<dbReference type="RefSeq" id="WP_077768171.1">
    <property type="nucleotide sequence ID" value="NZ_JAPZLR010000019.1"/>
</dbReference>
<dbReference type="EMBL" id="SGNZ01000014">
    <property type="protein sequence ID" value="TRA84760.1"/>
    <property type="molecule type" value="Genomic_DNA"/>
</dbReference>
<dbReference type="Proteomes" id="UP000319481">
    <property type="component" value="Unassembled WGS sequence"/>
</dbReference>
<protein>
    <recommendedName>
        <fullName evidence="1">Cytokinin glycosidase domain-containing protein</fullName>
    </recommendedName>
</protein>
<evidence type="ECO:0000313" key="2">
    <source>
        <dbReference type="EMBL" id="TRA84760.1"/>
    </source>
</evidence>
<sequence>MSMADELERQLEGISLVTVLGPDVRAELEAALRDYRDDLDFWKSNGYAVADLDQSVTVDKLLFMYMDEPIADLCVKNRILVCNSNSVAKITSLPPYLPGVTRAEAFEKLNSIVCGGPASGSLQSACCDYFVAFLPSNCFEKTGEISVRTVDGECGPFDVFTRQRQPEDQSDMFFKYEEIVCAGKSLFF</sequence>
<evidence type="ECO:0000313" key="3">
    <source>
        <dbReference type="Proteomes" id="UP000319481"/>
    </source>
</evidence>
<organism evidence="2 3">
    <name type="scientific">Agrobacterium salinitolerans</name>
    <dbReference type="NCBI Taxonomy" id="1183413"/>
    <lineage>
        <taxon>Bacteria</taxon>
        <taxon>Pseudomonadati</taxon>
        <taxon>Pseudomonadota</taxon>
        <taxon>Alphaproteobacteria</taxon>
        <taxon>Hyphomicrobiales</taxon>
        <taxon>Rhizobiaceae</taxon>
        <taxon>Rhizobium/Agrobacterium group</taxon>
        <taxon>Agrobacterium</taxon>
    </lineage>
</organism>
<accession>A0ABY3BJN2</accession>
<gene>
    <name evidence="2" type="ORF">EXN23_22015</name>
</gene>
<keyword evidence="3" id="KW-1185">Reference proteome</keyword>
<dbReference type="InterPro" id="IPR006064">
    <property type="entry name" value="Glycosidase"/>
</dbReference>
<feature type="domain" description="Cytokinin glycosidase" evidence="1">
    <location>
        <begin position="56"/>
        <end position="184"/>
    </location>
</feature>
<reference evidence="2 3" key="1">
    <citation type="journal article" date="2019" name="Appl. Microbiol. Biotechnol.">
        <title>Differential efficiency of wild type rhizogenic strains for rol gene transformation of plants.</title>
        <authorList>
            <person name="Desmet S."/>
            <person name="De Keyser E."/>
            <person name="Van Vaerenbergh J."/>
            <person name="Baeyen S."/>
            <person name="Van Huylenbroeck J."/>
            <person name="Geelen D."/>
            <person name="Dhooghe E."/>
        </authorList>
    </citation>
    <scope>NUCLEOTIDE SEQUENCE [LARGE SCALE GENOMIC DNA]</scope>
    <source>
        <strain evidence="2 3">GBBC3283</strain>
    </source>
</reference>
<comment type="caution">
    <text evidence="2">The sequence shown here is derived from an EMBL/GenBank/DDBJ whole genome shotgun (WGS) entry which is preliminary data.</text>
</comment>
<proteinExistence type="predicted"/>
<name>A0ABY3BJN2_9HYPH</name>
<dbReference type="Pfam" id="PF02027">
    <property type="entry name" value="RolB_RolC"/>
    <property type="match status" value="1"/>
</dbReference>
<evidence type="ECO:0000259" key="1">
    <source>
        <dbReference type="Pfam" id="PF02027"/>
    </source>
</evidence>